<accession>A0A810Q4S3</accession>
<dbReference type="Proteomes" id="UP000681035">
    <property type="component" value="Chromosome"/>
</dbReference>
<evidence type="ECO:0000313" key="3">
    <source>
        <dbReference type="Proteomes" id="UP000681035"/>
    </source>
</evidence>
<dbReference type="AlphaFoldDB" id="A0A810Q4S3"/>
<organism evidence="2 3">
    <name type="scientific">Vescimonas coprocola</name>
    <dbReference type="NCBI Taxonomy" id="2714355"/>
    <lineage>
        <taxon>Bacteria</taxon>
        <taxon>Bacillati</taxon>
        <taxon>Bacillota</taxon>
        <taxon>Clostridia</taxon>
        <taxon>Eubacteriales</taxon>
        <taxon>Oscillospiraceae</taxon>
        <taxon>Vescimonas</taxon>
    </lineage>
</organism>
<protein>
    <submittedName>
        <fullName evidence="2">Uncharacterized protein</fullName>
    </submittedName>
</protein>
<feature type="transmembrane region" description="Helical" evidence="1">
    <location>
        <begin position="7"/>
        <end position="39"/>
    </location>
</feature>
<keyword evidence="1" id="KW-1133">Transmembrane helix</keyword>
<keyword evidence="1" id="KW-0812">Transmembrane</keyword>
<keyword evidence="3" id="KW-1185">Reference proteome</keyword>
<feature type="transmembrane region" description="Helical" evidence="1">
    <location>
        <begin position="104"/>
        <end position="128"/>
    </location>
</feature>
<feature type="transmembrane region" description="Helical" evidence="1">
    <location>
        <begin position="134"/>
        <end position="157"/>
    </location>
</feature>
<name>A0A810Q4S3_9FIRM</name>
<proteinExistence type="predicted"/>
<evidence type="ECO:0000256" key="1">
    <source>
        <dbReference type="SAM" id="Phobius"/>
    </source>
</evidence>
<dbReference type="EMBL" id="AP023418">
    <property type="protein sequence ID" value="BCK81555.1"/>
    <property type="molecule type" value="Genomic_DNA"/>
</dbReference>
<keyword evidence="1" id="KW-0472">Membrane</keyword>
<gene>
    <name evidence="2" type="ORF">MM50RIKEN_13180</name>
</gene>
<dbReference type="KEGG" id="vcop:MM50RIKEN_13180"/>
<evidence type="ECO:0000313" key="2">
    <source>
        <dbReference type="EMBL" id="BCK81555.1"/>
    </source>
</evidence>
<sequence>MKGTTRLLALCGVLTALGVVLLCLGGIVPFALYICPILASIALLPVRSRPRYAWCCYGAIALLGLLLCPDKEVSLLFCFTGYYPLLKPRLDALRSRLLSLTLKLLWAAVSMAALYALILYVFCLPAVVEEFAATGRWLLAATIAMGVALFFVYDVLLGRLMARWPAKV</sequence>
<dbReference type="RefSeq" id="WP_021859224.1">
    <property type="nucleotide sequence ID" value="NZ_AP023418.1"/>
</dbReference>
<reference evidence="2" key="1">
    <citation type="submission" date="2020-09" db="EMBL/GenBank/DDBJ databases">
        <title>New species isolated from human feces.</title>
        <authorList>
            <person name="Kitahara M."/>
            <person name="Shigeno Y."/>
            <person name="Shime M."/>
            <person name="Matsumoto Y."/>
            <person name="Nakamura S."/>
            <person name="Motooka D."/>
            <person name="Fukuoka S."/>
            <person name="Nishikawa H."/>
            <person name="Benno Y."/>
        </authorList>
    </citation>
    <scope>NUCLEOTIDE SEQUENCE</scope>
    <source>
        <strain evidence="2">MM50</strain>
    </source>
</reference>